<dbReference type="GO" id="GO:0009030">
    <property type="term" value="F:thiamine-phosphate kinase activity"/>
    <property type="evidence" value="ECO:0007669"/>
    <property type="project" value="UniProtKB-UniRule"/>
</dbReference>
<comment type="miscellaneous">
    <text evidence="1">Reaction mechanism of ThiL seems to utilize a direct, inline transfer of the gamma-phosphate of ATP to TMP rather than a phosphorylated enzyme intermediate.</text>
</comment>
<dbReference type="PANTHER" id="PTHR30270">
    <property type="entry name" value="THIAMINE-MONOPHOSPHATE KINASE"/>
    <property type="match status" value="1"/>
</dbReference>
<feature type="binding site" evidence="1">
    <location>
        <position position="267"/>
    </location>
    <ligand>
        <name>substrate</name>
    </ligand>
</feature>
<keyword evidence="1" id="KW-0067">ATP-binding</keyword>
<dbReference type="GO" id="GO:0000287">
    <property type="term" value="F:magnesium ion binding"/>
    <property type="evidence" value="ECO:0007669"/>
    <property type="project" value="UniProtKB-UniRule"/>
</dbReference>
<keyword evidence="1" id="KW-0479">Metal-binding</keyword>
<feature type="binding site" evidence="1">
    <location>
        <begin position="121"/>
        <end position="122"/>
    </location>
    <ligand>
        <name>ATP</name>
        <dbReference type="ChEBI" id="CHEBI:30616"/>
    </ligand>
</feature>
<feature type="binding site" evidence="1">
    <location>
        <position position="28"/>
    </location>
    <ligand>
        <name>Mg(2+)</name>
        <dbReference type="ChEBI" id="CHEBI:18420"/>
        <label>3</label>
    </ligand>
</feature>
<evidence type="ECO:0000259" key="2">
    <source>
        <dbReference type="PROSITE" id="PS50206"/>
    </source>
</evidence>
<keyword evidence="1 3" id="KW-0418">Kinase</keyword>
<feature type="domain" description="Rhodanese" evidence="2">
    <location>
        <begin position="94"/>
        <end position="119"/>
    </location>
</feature>
<dbReference type="InterPro" id="IPR001763">
    <property type="entry name" value="Rhodanese-like_dom"/>
</dbReference>
<organism evidence="3">
    <name type="scientific">uncultured Solirubrobacteraceae bacterium</name>
    <dbReference type="NCBI Taxonomy" id="1162706"/>
    <lineage>
        <taxon>Bacteria</taxon>
        <taxon>Bacillati</taxon>
        <taxon>Actinomycetota</taxon>
        <taxon>Thermoleophilia</taxon>
        <taxon>Solirubrobacterales</taxon>
        <taxon>Solirubrobacteraceae</taxon>
        <taxon>environmental samples</taxon>
    </lineage>
</organism>
<dbReference type="InterPro" id="IPR036676">
    <property type="entry name" value="PurM-like_C_sf"/>
</dbReference>
<dbReference type="AlphaFoldDB" id="A0A6J4SVS2"/>
<feature type="binding site" evidence="1">
    <location>
        <position position="216"/>
    </location>
    <ligand>
        <name>ATP</name>
        <dbReference type="ChEBI" id="CHEBI:30616"/>
    </ligand>
</feature>
<dbReference type="InterPro" id="IPR010918">
    <property type="entry name" value="PurM-like_C_dom"/>
</dbReference>
<dbReference type="PIRSF" id="PIRSF005303">
    <property type="entry name" value="Thiam_monoph_kin"/>
    <property type="match status" value="1"/>
</dbReference>
<dbReference type="Pfam" id="PF00586">
    <property type="entry name" value="AIRS"/>
    <property type="match status" value="1"/>
</dbReference>
<feature type="binding site" evidence="1">
    <location>
        <position position="217"/>
    </location>
    <ligand>
        <name>Mg(2+)</name>
        <dbReference type="ChEBI" id="CHEBI:18420"/>
        <label>5</label>
    </ligand>
</feature>
<dbReference type="HAMAP" id="MF_02128">
    <property type="entry name" value="TMP_kinase"/>
    <property type="match status" value="1"/>
</dbReference>
<dbReference type="PANTHER" id="PTHR30270:SF0">
    <property type="entry name" value="THIAMINE-MONOPHOSPHATE KINASE"/>
    <property type="match status" value="1"/>
</dbReference>
<dbReference type="Gene3D" id="3.30.1330.10">
    <property type="entry name" value="PurM-like, N-terminal domain"/>
    <property type="match status" value="1"/>
</dbReference>
<dbReference type="GO" id="GO:0005524">
    <property type="term" value="F:ATP binding"/>
    <property type="evidence" value="ECO:0007669"/>
    <property type="project" value="UniProtKB-UniRule"/>
</dbReference>
<dbReference type="CDD" id="cd02194">
    <property type="entry name" value="ThiL"/>
    <property type="match status" value="1"/>
</dbReference>
<dbReference type="SUPFAM" id="SSF55326">
    <property type="entry name" value="PurM N-terminal domain-like"/>
    <property type="match status" value="1"/>
</dbReference>
<reference evidence="3" key="1">
    <citation type="submission" date="2020-02" db="EMBL/GenBank/DDBJ databases">
        <authorList>
            <person name="Meier V. D."/>
        </authorList>
    </citation>
    <scope>NUCLEOTIDE SEQUENCE</scope>
    <source>
        <strain evidence="3">AVDCRST_MAG13</strain>
    </source>
</reference>
<comment type="caution">
    <text evidence="1">Lacks conserved residue(s) required for the propagation of feature annotation.</text>
</comment>
<name>A0A6J4SVS2_9ACTN</name>
<dbReference type="EMBL" id="CADCVO010000408">
    <property type="protein sequence ID" value="CAA9506672.1"/>
    <property type="molecule type" value="Genomic_DNA"/>
</dbReference>
<feature type="binding site" evidence="1">
    <location>
        <position position="50"/>
    </location>
    <ligand>
        <name>substrate</name>
    </ligand>
</feature>
<comment type="function">
    <text evidence="1">Catalyzes the ATP-dependent phosphorylation of thiamine-monophosphate (TMP) to form thiamine-pyrophosphate (TPP), the active form of vitamin B1.</text>
</comment>
<feature type="binding site" evidence="1">
    <location>
        <position position="310"/>
    </location>
    <ligand>
        <name>substrate</name>
    </ligand>
</feature>
<dbReference type="SUPFAM" id="SSF56042">
    <property type="entry name" value="PurM C-terminal domain-like"/>
    <property type="match status" value="1"/>
</dbReference>
<dbReference type="GO" id="GO:0009229">
    <property type="term" value="P:thiamine diphosphate biosynthetic process"/>
    <property type="evidence" value="ECO:0007669"/>
    <property type="project" value="UniProtKB-UniRule"/>
</dbReference>
<feature type="binding site" evidence="1">
    <location>
        <position position="74"/>
    </location>
    <ligand>
        <name>Mg(2+)</name>
        <dbReference type="ChEBI" id="CHEBI:18420"/>
        <label>4</label>
    </ligand>
</feature>
<feature type="binding site" evidence="1">
    <location>
        <position position="41"/>
    </location>
    <ligand>
        <name>Mg(2+)</name>
        <dbReference type="ChEBI" id="CHEBI:18420"/>
        <label>4</label>
    </ligand>
</feature>
<dbReference type="Gene3D" id="3.90.650.10">
    <property type="entry name" value="PurM-like C-terminal domain"/>
    <property type="match status" value="1"/>
</dbReference>
<feature type="binding site" evidence="1">
    <location>
        <position position="43"/>
    </location>
    <ligand>
        <name>Mg(2+)</name>
        <dbReference type="ChEBI" id="CHEBI:18420"/>
        <label>2</label>
    </ligand>
</feature>
<evidence type="ECO:0000313" key="3">
    <source>
        <dbReference type="EMBL" id="CAA9506672.1"/>
    </source>
</evidence>
<dbReference type="InterPro" id="IPR016188">
    <property type="entry name" value="PurM-like_N"/>
</dbReference>
<dbReference type="GO" id="GO:0009228">
    <property type="term" value="P:thiamine biosynthetic process"/>
    <property type="evidence" value="ECO:0007669"/>
    <property type="project" value="UniProtKB-KW"/>
</dbReference>
<proteinExistence type="inferred from homology"/>
<dbReference type="EC" id="2.7.4.16" evidence="1"/>
<feature type="binding site" evidence="1">
    <location>
        <position position="148"/>
    </location>
    <ligand>
        <name>ATP</name>
        <dbReference type="ChEBI" id="CHEBI:30616"/>
    </ligand>
</feature>
<keyword evidence="1" id="KW-0460">Magnesium</keyword>
<feature type="binding site" evidence="1">
    <location>
        <position position="122"/>
    </location>
    <ligand>
        <name>Mg(2+)</name>
        <dbReference type="ChEBI" id="CHEBI:18420"/>
        <label>1</label>
    </ligand>
</feature>
<dbReference type="Pfam" id="PF02769">
    <property type="entry name" value="AIRS_C"/>
    <property type="match status" value="1"/>
</dbReference>
<sequence length="315" mass="31915">MGERALIAAFETLLRVRSPRIVRWVGDDAAVVRARPFAVTSVDQMVDGVHFRLDHPRVRPADVGHRALAGALSDLAAMGVEAGEAYIALGLPPELGHDDVMALVGGMEALAAECGTTIAGGDVTRAPALTIGVTVVGWADREDDVIGRDGARPGDLVAVTGTLGGAGAGLALLEGRVAHPPPEAADLERAHLRPVPRLAEGRRLAAGGATALVDLSDGLATDAGHLAARSGVRLVIDLELLPVAPGAGAVAAALGLDPLALAASAGEDYELCACGPEAALRGLTVIGRVEAGPAGLSLRDRSGPRDLRGFAHPVG</sequence>
<comment type="pathway">
    <text evidence="1">Cofactor biosynthesis; thiamine diphosphate biosynthesis; thiamine diphosphate from thiamine phosphate: step 1/1.</text>
</comment>
<dbReference type="PROSITE" id="PS50206">
    <property type="entry name" value="RHODANESE_3"/>
    <property type="match status" value="1"/>
</dbReference>
<dbReference type="UniPathway" id="UPA00060">
    <property type="reaction ID" value="UER00142"/>
</dbReference>
<accession>A0A6J4SVS2</accession>
<feature type="binding site" evidence="1">
    <location>
        <position position="74"/>
    </location>
    <ligand>
        <name>Mg(2+)</name>
        <dbReference type="ChEBI" id="CHEBI:18420"/>
        <label>3</label>
    </ligand>
</feature>
<keyword evidence="1 3" id="KW-0808">Transferase</keyword>
<feature type="binding site" evidence="1">
    <location>
        <position position="28"/>
    </location>
    <ligand>
        <name>Mg(2+)</name>
        <dbReference type="ChEBI" id="CHEBI:18420"/>
        <label>4</label>
    </ligand>
</feature>
<feature type="binding site" evidence="1">
    <location>
        <position position="74"/>
    </location>
    <ligand>
        <name>Mg(2+)</name>
        <dbReference type="ChEBI" id="CHEBI:18420"/>
        <label>2</label>
    </ligand>
</feature>
<comment type="similarity">
    <text evidence="1">Belongs to the thiamine-monophosphate kinase family.</text>
</comment>
<feature type="binding site" evidence="1">
    <location>
        <position position="214"/>
    </location>
    <ligand>
        <name>Mg(2+)</name>
        <dbReference type="ChEBI" id="CHEBI:18420"/>
        <label>3</label>
    </ligand>
</feature>
<keyword evidence="1" id="KW-0547">Nucleotide-binding</keyword>
<comment type="catalytic activity">
    <reaction evidence="1">
        <text>thiamine phosphate + ATP = thiamine diphosphate + ADP</text>
        <dbReference type="Rhea" id="RHEA:15913"/>
        <dbReference type="ChEBI" id="CHEBI:30616"/>
        <dbReference type="ChEBI" id="CHEBI:37575"/>
        <dbReference type="ChEBI" id="CHEBI:58937"/>
        <dbReference type="ChEBI" id="CHEBI:456216"/>
        <dbReference type="EC" id="2.7.4.16"/>
    </reaction>
</comment>
<evidence type="ECO:0000256" key="1">
    <source>
        <dbReference type="HAMAP-Rule" id="MF_02128"/>
    </source>
</evidence>
<dbReference type="InterPro" id="IPR006283">
    <property type="entry name" value="ThiL-like"/>
</dbReference>
<keyword evidence="1" id="KW-0784">Thiamine biosynthesis</keyword>
<dbReference type="NCBIfam" id="TIGR01379">
    <property type="entry name" value="thiL"/>
    <property type="match status" value="1"/>
</dbReference>
<gene>
    <name evidence="1" type="primary">thiL</name>
    <name evidence="3" type="ORF">AVDCRST_MAG13-2568</name>
</gene>
<dbReference type="InterPro" id="IPR036921">
    <property type="entry name" value="PurM-like_N_sf"/>
</dbReference>
<feature type="binding site" evidence="1">
    <location>
        <position position="43"/>
    </location>
    <ligand>
        <name>Mg(2+)</name>
        <dbReference type="ChEBI" id="CHEBI:18420"/>
        <label>1</label>
    </ligand>
</feature>
<protein>
    <recommendedName>
        <fullName evidence="1">Thiamine-monophosphate kinase</fullName>
        <shortName evidence="1">TMP kinase</shortName>
        <shortName evidence="1">Thiamine-phosphate kinase</shortName>
        <ecNumber evidence="1">2.7.4.16</ecNumber>
    </recommendedName>
</protein>